<dbReference type="EMBL" id="JACHJH010000004">
    <property type="protein sequence ID" value="MBB4893846.1"/>
    <property type="molecule type" value="Genomic_DNA"/>
</dbReference>
<keyword evidence="1" id="KW-0175">Coiled coil</keyword>
<accession>A0A7W7LQG8</accession>
<evidence type="ECO:0000256" key="1">
    <source>
        <dbReference type="SAM" id="Coils"/>
    </source>
</evidence>
<evidence type="ECO:0000313" key="3">
    <source>
        <dbReference type="Proteomes" id="UP000556084"/>
    </source>
</evidence>
<organism evidence="2 3">
    <name type="scientific">Streptomyces olivoverticillatus</name>
    <dbReference type="NCBI Taxonomy" id="66427"/>
    <lineage>
        <taxon>Bacteria</taxon>
        <taxon>Bacillati</taxon>
        <taxon>Actinomycetota</taxon>
        <taxon>Actinomycetes</taxon>
        <taxon>Kitasatosporales</taxon>
        <taxon>Streptomycetaceae</taxon>
        <taxon>Streptomyces</taxon>
    </lineage>
</organism>
<name>A0A7W7LQG8_9ACTN</name>
<proteinExistence type="predicted"/>
<dbReference type="RefSeq" id="WP_184349729.1">
    <property type="nucleotide sequence ID" value="NZ_JACHJH010000004.1"/>
</dbReference>
<gene>
    <name evidence="2" type="ORF">FHS39_002880</name>
</gene>
<reference evidence="2 3" key="1">
    <citation type="submission" date="2020-08" db="EMBL/GenBank/DDBJ databases">
        <title>Genomic Encyclopedia of Type Strains, Phase III (KMG-III): the genomes of soil and plant-associated and newly described type strains.</title>
        <authorList>
            <person name="Whitman W."/>
        </authorList>
    </citation>
    <scope>NUCLEOTIDE SEQUENCE [LARGE SCALE GENOMIC DNA]</scope>
    <source>
        <strain evidence="2 3">CECT 3266</strain>
    </source>
</reference>
<sequence>MQAGQVGTKLGSKDLPPGRYRLAQVLVALYGHMDMPSLRRAAQHLATKGYTKDPSELSRYFNGERLPPEGFVQRLYETAVEEAGVAAVGLTWEQVQEAHAGAEPSLCQTCPKLRRENRTLKGRLKKLRADKAGLESALAAAKERQAFLPVPSPTGDRQERARDVAAACQIIHRVEELQTRGEEGAAFDWVRETAELLTPAESAATLVLLRQQQEEQLAEALIQICGRDHPGDKVIRVALELHDYGLSEDAGAVLRAATR</sequence>
<dbReference type="Proteomes" id="UP000556084">
    <property type="component" value="Unassembled WGS sequence"/>
</dbReference>
<evidence type="ECO:0000313" key="2">
    <source>
        <dbReference type="EMBL" id="MBB4893846.1"/>
    </source>
</evidence>
<protein>
    <submittedName>
        <fullName evidence="2">Uncharacterized protein</fullName>
    </submittedName>
</protein>
<feature type="coiled-coil region" evidence="1">
    <location>
        <begin position="110"/>
        <end position="144"/>
    </location>
</feature>
<keyword evidence="3" id="KW-1185">Reference proteome</keyword>
<comment type="caution">
    <text evidence="2">The sequence shown here is derived from an EMBL/GenBank/DDBJ whole genome shotgun (WGS) entry which is preliminary data.</text>
</comment>
<dbReference type="AlphaFoldDB" id="A0A7W7LQG8"/>